<dbReference type="InterPro" id="IPR016169">
    <property type="entry name" value="FAD-bd_PCMH_sub2"/>
</dbReference>
<dbReference type="Pfam" id="PF01595">
    <property type="entry name" value="CNNM"/>
    <property type="match status" value="1"/>
</dbReference>
<dbReference type="EMBL" id="QNUL01000020">
    <property type="protein sequence ID" value="REA58549.1"/>
    <property type="molecule type" value="Genomic_DNA"/>
</dbReference>
<feature type="domain" description="CNNM transmembrane" evidence="12">
    <location>
        <begin position="1"/>
        <end position="201"/>
    </location>
</feature>
<dbReference type="InterPro" id="IPR046342">
    <property type="entry name" value="CBS_dom_sf"/>
</dbReference>
<dbReference type="Pfam" id="PF00571">
    <property type="entry name" value="CBS"/>
    <property type="match status" value="2"/>
</dbReference>
<feature type="domain" description="CBS" evidence="11">
    <location>
        <begin position="284"/>
        <end position="341"/>
    </location>
</feature>
<dbReference type="InterPro" id="IPR044751">
    <property type="entry name" value="Ion_transp-like_CBS"/>
</dbReference>
<dbReference type="RefSeq" id="WP_115832883.1">
    <property type="nucleotide sequence ID" value="NZ_QNUL01000020.1"/>
</dbReference>
<organism evidence="13 14">
    <name type="scientific">Dyadobacter luteus</name>
    <dbReference type="NCBI Taxonomy" id="2259619"/>
    <lineage>
        <taxon>Bacteria</taxon>
        <taxon>Pseudomonadati</taxon>
        <taxon>Bacteroidota</taxon>
        <taxon>Cytophagia</taxon>
        <taxon>Cytophagales</taxon>
        <taxon>Spirosomataceae</taxon>
        <taxon>Dyadobacter</taxon>
    </lineage>
</organism>
<dbReference type="OrthoDB" id="9798188at2"/>
<dbReference type="PANTHER" id="PTHR43099:SF5">
    <property type="entry name" value="HLYC_CORC FAMILY TRANSPORTER"/>
    <property type="match status" value="1"/>
</dbReference>
<dbReference type="InterPro" id="IPR000644">
    <property type="entry name" value="CBS_dom"/>
</dbReference>
<accession>A0A3D8Y6P3</accession>
<evidence type="ECO:0000256" key="7">
    <source>
        <dbReference type="ARBA" id="ARBA00023136"/>
    </source>
</evidence>
<dbReference type="CDD" id="cd04590">
    <property type="entry name" value="CBS_pair_CorC_HlyC_assoc"/>
    <property type="match status" value="1"/>
</dbReference>
<keyword evidence="3 9" id="KW-0812">Transmembrane</keyword>
<dbReference type="SUPFAM" id="SSF54631">
    <property type="entry name" value="CBS-domain pair"/>
    <property type="match status" value="1"/>
</dbReference>
<evidence type="ECO:0000256" key="3">
    <source>
        <dbReference type="ARBA" id="ARBA00022692"/>
    </source>
</evidence>
<feature type="transmembrane region" description="Helical" evidence="10">
    <location>
        <begin position="145"/>
        <end position="165"/>
    </location>
</feature>
<dbReference type="Pfam" id="PF03471">
    <property type="entry name" value="CorC_HlyC"/>
    <property type="match status" value="1"/>
</dbReference>
<name>A0A3D8Y6P3_9BACT</name>
<keyword evidence="14" id="KW-1185">Reference proteome</keyword>
<evidence type="ECO:0000256" key="1">
    <source>
        <dbReference type="ARBA" id="ARBA00004651"/>
    </source>
</evidence>
<dbReference type="Gene3D" id="3.30.465.10">
    <property type="match status" value="1"/>
</dbReference>
<evidence type="ECO:0000256" key="10">
    <source>
        <dbReference type="SAM" id="Phobius"/>
    </source>
</evidence>
<feature type="transmembrane region" description="Helical" evidence="10">
    <location>
        <begin position="6"/>
        <end position="26"/>
    </location>
</feature>
<evidence type="ECO:0000256" key="6">
    <source>
        <dbReference type="ARBA" id="ARBA00023122"/>
    </source>
</evidence>
<dbReference type="InterPro" id="IPR051676">
    <property type="entry name" value="UPF0053_domain"/>
</dbReference>
<feature type="domain" description="CBS" evidence="11">
    <location>
        <begin position="220"/>
        <end position="279"/>
    </location>
</feature>
<dbReference type="AlphaFoldDB" id="A0A3D8Y6P3"/>
<evidence type="ECO:0000256" key="2">
    <source>
        <dbReference type="ARBA" id="ARBA00022475"/>
    </source>
</evidence>
<comment type="subcellular location">
    <subcellularLocation>
        <location evidence="1">Cell membrane</location>
        <topology evidence="1">Multi-pass membrane protein</topology>
    </subcellularLocation>
</comment>
<sequence length="436" mass="48580">MITQVIITLVLVFLNGFFVAAEFAIVKIRASQLEQKVQDGNAMAILSKKIVSNLDGYLAATQFGITLASLGLGWIGEPVVSKMLIAGMELVGISLSPELAHQIALPAAFAIITVLHIVFGELAPKSIAIQRPESTTLFLSYPLHGFYLVFRPVVWLLNGIANFILKGIGITPTHGSEVHSSDELRYLVQQQKDSGMIEAADYDLIKNAFNFSEILAKQIMIPRGQVVGVDINDFNEIKLEKIIEEGYSRIPVYEDTLDQIVGVLHLKDLLLKMRQGKSIVLQELIRPISMVHESKPIGALLRDFQVNRQQMAVIVDEYGGVDGIVTMEDILEELVGEIQDEYDNETPIIKNDIDNSFIVLGSASITDLNDKLPYDIRKEAEYETLAGYLIWKFGRIPSVGEKLKTKRYEFTVLKKQRTSISQVKITVLDTGDQDIF</sequence>
<dbReference type="InterPro" id="IPR002550">
    <property type="entry name" value="CNNM"/>
</dbReference>
<dbReference type="InterPro" id="IPR005170">
    <property type="entry name" value="Transptr-assoc_dom"/>
</dbReference>
<dbReference type="InterPro" id="IPR036318">
    <property type="entry name" value="FAD-bd_PCMH-like_sf"/>
</dbReference>
<dbReference type="GO" id="GO:0050660">
    <property type="term" value="F:flavin adenine dinucleotide binding"/>
    <property type="evidence" value="ECO:0007669"/>
    <property type="project" value="InterPro"/>
</dbReference>
<evidence type="ECO:0000256" key="5">
    <source>
        <dbReference type="ARBA" id="ARBA00022989"/>
    </source>
</evidence>
<evidence type="ECO:0000256" key="4">
    <source>
        <dbReference type="ARBA" id="ARBA00022737"/>
    </source>
</evidence>
<evidence type="ECO:0000259" key="12">
    <source>
        <dbReference type="PROSITE" id="PS51846"/>
    </source>
</evidence>
<keyword evidence="7 9" id="KW-0472">Membrane</keyword>
<dbReference type="SUPFAM" id="SSF56176">
    <property type="entry name" value="FAD-binding/transporter-associated domain-like"/>
    <property type="match status" value="1"/>
</dbReference>
<evidence type="ECO:0000256" key="9">
    <source>
        <dbReference type="PROSITE-ProRule" id="PRU01193"/>
    </source>
</evidence>
<dbReference type="SMART" id="SM01091">
    <property type="entry name" value="CorC_HlyC"/>
    <property type="match status" value="1"/>
</dbReference>
<protein>
    <submittedName>
        <fullName evidence="13">Hemolysin</fullName>
    </submittedName>
</protein>
<evidence type="ECO:0000256" key="8">
    <source>
        <dbReference type="PROSITE-ProRule" id="PRU00703"/>
    </source>
</evidence>
<comment type="caution">
    <text evidence="13">The sequence shown here is derived from an EMBL/GenBank/DDBJ whole genome shotgun (WGS) entry which is preliminary data.</text>
</comment>
<dbReference type="Proteomes" id="UP000256373">
    <property type="component" value="Unassembled WGS sequence"/>
</dbReference>
<dbReference type="Gene3D" id="3.10.580.10">
    <property type="entry name" value="CBS-domain"/>
    <property type="match status" value="1"/>
</dbReference>
<proteinExistence type="predicted"/>
<dbReference type="FunFam" id="3.10.580.10:FF:000002">
    <property type="entry name" value="Magnesium/cobalt efflux protein CorC"/>
    <property type="match status" value="1"/>
</dbReference>
<keyword evidence="5 9" id="KW-1133">Transmembrane helix</keyword>
<dbReference type="PANTHER" id="PTHR43099">
    <property type="entry name" value="UPF0053 PROTEIN YRKA"/>
    <property type="match status" value="1"/>
</dbReference>
<feature type="transmembrane region" description="Helical" evidence="10">
    <location>
        <begin position="103"/>
        <end position="124"/>
    </location>
</feature>
<gene>
    <name evidence="13" type="ORF">DSL64_20915</name>
</gene>
<keyword evidence="6 8" id="KW-0129">CBS domain</keyword>
<evidence type="ECO:0000313" key="13">
    <source>
        <dbReference type="EMBL" id="REA58549.1"/>
    </source>
</evidence>
<dbReference type="PROSITE" id="PS51371">
    <property type="entry name" value="CBS"/>
    <property type="match status" value="2"/>
</dbReference>
<keyword evidence="4" id="KW-0677">Repeat</keyword>
<dbReference type="PROSITE" id="PS51846">
    <property type="entry name" value="CNNM"/>
    <property type="match status" value="1"/>
</dbReference>
<evidence type="ECO:0000259" key="11">
    <source>
        <dbReference type="PROSITE" id="PS51371"/>
    </source>
</evidence>
<feature type="transmembrane region" description="Helical" evidence="10">
    <location>
        <begin position="56"/>
        <end position="75"/>
    </location>
</feature>
<dbReference type="GO" id="GO:0005886">
    <property type="term" value="C:plasma membrane"/>
    <property type="evidence" value="ECO:0007669"/>
    <property type="project" value="UniProtKB-SubCell"/>
</dbReference>
<keyword evidence="2" id="KW-1003">Cell membrane</keyword>
<reference evidence="13 14" key="1">
    <citation type="submission" date="2018-07" db="EMBL/GenBank/DDBJ databases">
        <title>Dyadobacter roseus sp. nov., isolated from rose rhizosphere soil.</title>
        <authorList>
            <person name="Chen L."/>
        </authorList>
    </citation>
    <scope>NUCLEOTIDE SEQUENCE [LARGE SCALE GENOMIC DNA]</scope>
    <source>
        <strain evidence="13 14">RS19</strain>
    </source>
</reference>
<evidence type="ECO:0000313" key="14">
    <source>
        <dbReference type="Proteomes" id="UP000256373"/>
    </source>
</evidence>